<evidence type="ECO:0000313" key="1">
    <source>
        <dbReference type="EMBL" id="MDV6302248.1"/>
    </source>
</evidence>
<accession>A0ABU4CXQ8</accession>
<gene>
    <name evidence="1" type="ORF">R3P93_06710</name>
</gene>
<keyword evidence="2" id="KW-1185">Reference proteome</keyword>
<protein>
    <submittedName>
        <fullName evidence="1">Uncharacterized protein</fullName>
    </submittedName>
</protein>
<reference evidence="1 2" key="1">
    <citation type="submission" date="2023-10" db="EMBL/GenBank/DDBJ databases">
        <title>Development of a sustainable strategy for remediation of hydrocarbon-contaminated territories based on the waste exchange concept.</title>
        <authorList>
            <person name="Krivoruchko A."/>
        </authorList>
    </citation>
    <scope>NUCLEOTIDE SEQUENCE [LARGE SCALE GENOMIC DNA]</scope>
    <source>
        <strain evidence="1 2">IEGM 1327</strain>
    </source>
</reference>
<dbReference type="EMBL" id="JAWLKF010000002">
    <property type="protein sequence ID" value="MDV6302248.1"/>
    <property type="molecule type" value="Genomic_DNA"/>
</dbReference>
<evidence type="ECO:0000313" key="2">
    <source>
        <dbReference type="Proteomes" id="UP001186104"/>
    </source>
</evidence>
<proteinExistence type="predicted"/>
<sequence length="111" mass="11550">MIIDDLGDPSEYAITGRMSVGVVDGLEAVHIDKTNDHGGTRVAGDTEAAFELTDPRVPAVCRGQVMGGRSTAIMRCCDPILARRGPIRAGPGTVTGRGEPIRSAPPVALIV</sequence>
<comment type="caution">
    <text evidence="1">The sequence shown here is derived from an EMBL/GenBank/DDBJ whole genome shotgun (WGS) entry which is preliminary data.</text>
</comment>
<name>A0ABU4CXQ8_9NOCA</name>
<dbReference type="Proteomes" id="UP001186104">
    <property type="component" value="Unassembled WGS sequence"/>
</dbReference>
<organism evidence="1 2">
    <name type="scientific">Rhodococcus cerastii</name>
    <dbReference type="NCBI Taxonomy" id="908616"/>
    <lineage>
        <taxon>Bacteria</taxon>
        <taxon>Bacillati</taxon>
        <taxon>Actinomycetota</taxon>
        <taxon>Actinomycetes</taxon>
        <taxon>Mycobacteriales</taxon>
        <taxon>Nocardiaceae</taxon>
        <taxon>Rhodococcus</taxon>
    </lineage>
</organism>